<evidence type="ECO:0000313" key="9">
    <source>
        <dbReference type="Proteomes" id="UP001140217"/>
    </source>
</evidence>
<dbReference type="OrthoDB" id="7862313at2759"/>
<protein>
    <recommendedName>
        <fullName evidence="7">Importin subunit beta-1/Transportin-1-like TPR repeats domain-containing protein</fullName>
    </recommendedName>
</protein>
<keyword evidence="9" id="KW-1185">Reference proteome</keyword>
<dbReference type="PANTHER" id="PTHR10527">
    <property type="entry name" value="IMPORTIN BETA"/>
    <property type="match status" value="1"/>
</dbReference>
<proteinExistence type="predicted"/>
<evidence type="ECO:0000256" key="1">
    <source>
        <dbReference type="ARBA" id="ARBA00004496"/>
    </source>
</evidence>
<dbReference type="InterPro" id="IPR011989">
    <property type="entry name" value="ARM-like"/>
</dbReference>
<keyword evidence="3" id="KW-0963">Cytoplasm</keyword>
<dbReference type="GO" id="GO:0005737">
    <property type="term" value="C:cytoplasm"/>
    <property type="evidence" value="ECO:0007669"/>
    <property type="project" value="UniProtKB-SubCell"/>
</dbReference>
<comment type="subcellular location">
    <subcellularLocation>
        <location evidence="1">Cytoplasm</location>
    </subcellularLocation>
</comment>
<accession>A0A9W8LIL2</accession>
<organism evidence="8 9">
    <name type="scientific">Coemansia javaensis</name>
    <dbReference type="NCBI Taxonomy" id="2761396"/>
    <lineage>
        <taxon>Eukaryota</taxon>
        <taxon>Fungi</taxon>
        <taxon>Fungi incertae sedis</taxon>
        <taxon>Zoopagomycota</taxon>
        <taxon>Kickxellomycotina</taxon>
        <taxon>Kickxellomycetes</taxon>
        <taxon>Kickxellales</taxon>
        <taxon>Kickxellaceae</taxon>
        <taxon>Coemansia</taxon>
    </lineage>
</organism>
<gene>
    <name evidence="8" type="ORF">H4R18_003432</name>
</gene>
<feature type="domain" description="Importin subunit beta-1/Transportin-1-like TPR repeats" evidence="7">
    <location>
        <begin position="6"/>
        <end position="112"/>
    </location>
</feature>
<evidence type="ECO:0000256" key="4">
    <source>
        <dbReference type="ARBA" id="ARBA00022737"/>
    </source>
</evidence>
<dbReference type="InterPro" id="IPR016024">
    <property type="entry name" value="ARM-type_fold"/>
</dbReference>
<dbReference type="SUPFAM" id="SSF48371">
    <property type="entry name" value="ARM repeat"/>
    <property type="match status" value="1"/>
</dbReference>
<comment type="caution">
    <text evidence="8">The sequence shown here is derived from an EMBL/GenBank/DDBJ whole genome shotgun (WGS) entry which is preliminary data.</text>
</comment>
<dbReference type="Pfam" id="PF25574">
    <property type="entry name" value="TPR_IMB1"/>
    <property type="match status" value="1"/>
</dbReference>
<dbReference type="GO" id="GO:0006606">
    <property type="term" value="P:protein import into nucleus"/>
    <property type="evidence" value="ECO:0007669"/>
    <property type="project" value="InterPro"/>
</dbReference>
<evidence type="ECO:0000256" key="3">
    <source>
        <dbReference type="ARBA" id="ARBA00022490"/>
    </source>
</evidence>
<evidence type="ECO:0000256" key="2">
    <source>
        <dbReference type="ARBA" id="ARBA00022448"/>
    </source>
</evidence>
<keyword evidence="4" id="KW-0677">Repeat</keyword>
<dbReference type="EMBL" id="JANBUL010000136">
    <property type="protein sequence ID" value="KAJ2780488.1"/>
    <property type="molecule type" value="Genomic_DNA"/>
</dbReference>
<keyword evidence="2" id="KW-0813">Transport</keyword>
<evidence type="ECO:0000259" key="7">
    <source>
        <dbReference type="Pfam" id="PF25574"/>
    </source>
</evidence>
<dbReference type="InterPro" id="IPR040122">
    <property type="entry name" value="Importin_beta"/>
</dbReference>
<dbReference type="Proteomes" id="UP001140217">
    <property type="component" value="Unassembled WGS sequence"/>
</dbReference>
<reference evidence="8" key="1">
    <citation type="submission" date="2022-07" db="EMBL/GenBank/DDBJ databases">
        <title>Phylogenomic reconstructions and comparative analyses of Kickxellomycotina fungi.</title>
        <authorList>
            <person name="Reynolds N.K."/>
            <person name="Stajich J.E."/>
            <person name="Barry K."/>
            <person name="Grigoriev I.V."/>
            <person name="Crous P."/>
            <person name="Smith M.E."/>
        </authorList>
    </citation>
    <scope>NUCLEOTIDE SEQUENCE</scope>
    <source>
        <strain evidence="8">NBRC 105414</strain>
    </source>
</reference>
<sequence length="621" mass="66162">MAVDELDSEVAEHHERLLPLIFDMTSDSNPTIVKYATNSLDCILESMGAAIVGYLPRLMERLAALLESGPADVKPIALSAIGSAAHSSGEAFGPYFGEVVARIKQAMALTGDDDVLALRGVATDTASTIAEAAGKDAFRPHLDETVQLALQGMEIESATLRESGFCYFGVMSRVFEAEFAPYMAHIAPQVLRTLRMEETAAAELAAVEGGGEGEGEDEDEMGDGSPLAINTGVADEKEVAADAVGQLFASTTTAFLPYVEETTTELIALLGHYSDTARKAATVALFTFIRTLSKIAAPELWKAGVPVSAPIDEHTATMIRLVMPAVLEMWEDEDDKMVVTQTCTELCQTMRAVGPAAVVDYAEGIAKRLLEIFDKKALCQTVDFEDDEDGPDESEMAELDSLLICAAADCVATLADVFGDAFEPVMDTFLPHIVKYTRPAVAASERAMAVGCLAEIAKGMGVAVTKYTDAVLPLLTGALHDKSLEVRSNAAFGAGVFIEASAADATPLFADVLRALYPLIKSADNAHNARDNAAGCVARLVLENAAAVPLPDVLPVWIAALPIAGDHLEDLPVYDAICHLLQTRRPEIEPFLPALMPVLHQAMADPATLFSDKSRQYLASL</sequence>
<keyword evidence="5" id="KW-0653">Protein transport</keyword>
<dbReference type="InterPro" id="IPR058584">
    <property type="entry name" value="IMB1_TNPO1-like_TPR"/>
</dbReference>
<dbReference type="PROSITE" id="PS50077">
    <property type="entry name" value="HEAT_REPEAT"/>
    <property type="match status" value="1"/>
</dbReference>
<evidence type="ECO:0000256" key="5">
    <source>
        <dbReference type="ARBA" id="ARBA00022927"/>
    </source>
</evidence>
<dbReference type="Gene3D" id="1.25.10.10">
    <property type="entry name" value="Leucine-rich Repeat Variant"/>
    <property type="match status" value="1"/>
</dbReference>
<evidence type="ECO:0000313" key="8">
    <source>
        <dbReference type="EMBL" id="KAJ2780488.1"/>
    </source>
</evidence>
<name>A0A9W8LIL2_9FUNG</name>
<dbReference type="AlphaFoldDB" id="A0A9W8LIL2"/>
<dbReference type="InterPro" id="IPR021133">
    <property type="entry name" value="HEAT_type_2"/>
</dbReference>
<feature type="repeat" description="HEAT" evidence="6">
    <location>
        <begin position="17"/>
        <end position="52"/>
    </location>
</feature>
<evidence type="ECO:0000256" key="6">
    <source>
        <dbReference type="PROSITE-ProRule" id="PRU00103"/>
    </source>
</evidence>